<evidence type="ECO:0000256" key="7">
    <source>
        <dbReference type="ARBA" id="ARBA00022801"/>
    </source>
</evidence>
<accession>A0A0F9Y461</accession>
<reference evidence="11" key="1">
    <citation type="journal article" date="2015" name="Nature">
        <title>Complex archaea that bridge the gap between prokaryotes and eukaryotes.</title>
        <authorList>
            <person name="Spang A."/>
            <person name="Saw J.H."/>
            <person name="Jorgensen S.L."/>
            <person name="Zaremba-Niedzwiedzka K."/>
            <person name="Martijn J."/>
            <person name="Lind A.E."/>
            <person name="van Eijk R."/>
            <person name="Schleper C."/>
            <person name="Guy L."/>
            <person name="Ettema T.J."/>
        </authorList>
    </citation>
    <scope>NUCLEOTIDE SEQUENCE</scope>
</reference>
<dbReference type="AlphaFoldDB" id="A0A0F9Y461"/>
<dbReference type="GO" id="GO:0004416">
    <property type="term" value="F:hydroxyacylglutathione hydrolase activity"/>
    <property type="evidence" value="ECO:0007669"/>
    <property type="project" value="UniProtKB-EC"/>
</dbReference>
<dbReference type="PANTHER" id="PTHR43705">
    <property type="entry name" value="HYDROXYACYLGLUTATHIONE HYDROLASE"/>
    <property type="match status" value="1"/>
</dbReference>
<evidence type="ECO:0000256" key="4">
    <source>
        <dbReference type="ARBA" id="ARBA00006759"/>
    </source>
</evidence>
<dbReference type="GO" id="GO:0046872">
    <property type="term" value="F:metal ion binding"/>
    <property type="evidence" value="ECO:0007669"/>
    <property type="project" value="UniProtKB-KW"/>
</dbReference>
<dbReference type="HAMAP" id="MF_01374">
    <property type="entry name" value="Glyoxalase_2"/>
    <property type="match status" value="1"/>
</dbReference>
<dbReference type="SUPFAM" id="SSF56281">
    <property type="entry name" value="Metallo-hydrolase/oxidoreductase"/>
    <property type="match status" value="1"/>
</dbReference>
<comment type="caution">
    <text evidence="11">The sequence shown here is derived from an EMBL/GenBank/DDBJ whole genome shotgun (WGS) entry which is preliminary data.</text>
</comment>
<evidence type="ECO:0000256" key="1">
    <source>
        <dbReference type="ARBA" id="ARBA00001623"/>
    </source>
</evidence>
<keyword evidence="6" id="KW-0479">Metal-binding</keyword>
<evidence type="ECO:0000256" key="9">
    <source>
        <dbReference type="ARBA" id="ARBA00031044"/>
    </source>
</evidence>
<dbReference type="InterPro" id="IPR001279">
    <property type="entry name" value="Metallo-B-lactamas"/>
</dbReference>
<comment type="similarity">
    <text evidence="4">Belongs to the metallo-beta-lactamase superfamily. Glyoxalase II family.</text>
</comment>
<dbReference type="InterPro" id="IPR036866">
    <property type="entry name" value="RibonucZ/Hydroxyglut_hydro"/>
</dbReference>
<dbReference type="PIRSF" id="PIRSF005457">
    <property type="entry name" value="Glx"/>
    <property type="match status" value="1"/>
</dbReference>
<dbReference type="CDD" id="cd07723">
    <property type="entry name" value="hydroxyacylglutathione_hydrolase_MBL-fold"/>
    <property type="match status" value="1"/>
</dbReference>
<dbReference type="EC" id="3.1.2.6" evidence="5"/>
<dbReference type="InterPro" id="IPR032282">
    <property type="entry name" value="HAGH_C"/>
</dbReference>
<dbReference type="GO" id="GO:0019243">
    <property type="term" value="P:methylglyoxal catabolic process to D-lactate via S-lactoyl-glutathione"/>
    <property type="evidence" value="ECO:0007669"/>
    <property type="project" value="InterPro"/>
</dbReference>
<dbReference type="EMBL" id="LAZR01000046">
    <property type="protein sequence ID" value="KKN99473.1"/>
    <property type="molecule type" value="Genomic_DNA"/>
</dbReference>
<keyword evidence="7" id="KW-0378">Hydrolase</keyword>
<evidence type="ECO:0000256" key="2">
    <source>
        <dbReference type="ARBA" id="ARBA00001947"/>
    </source>
</evidence>
<evidence type="ECO:0000313" key="11">
    <source>
        <dbReference type="EMBL" id="KKN99473.1"/>
    </source>
</evidence>
<comment type="pathway">
    <text evidence="3">Secondary metabolite metabolism; methylglyoxal degradation; (R)-lactate from methylglyoxal: step 2/2.</text>
</comment>
<name>A0A0F9Y461_9ZZZZ</name>
<dbReference type="InterPro" id="IPR017782">
    <property type="entry name" value="Hydroxyacylglutathione_Hdrlase"/>
</dbReference>
<comment type="cofactor">
    <cofactor evidence="2">
        <name>Zn(2+)</name>
        <dbReference type="ChEBI" id="CHEBI:29105"/>
    </cofactor>
</comment>
<dbReference type="InterPro" id="IPR050110">
    <property type="entry name" value="Glyoxalase_II_hydrolase"/>
</dbReference>
<evidence type="ECO:0000256" key="8">
    <source>
        <dbReference type="ARBA" id="ARBA00022833"/>
    </source>
</evidence>
<organism evidence="11">
    <name type="scientific">marine sediment metagenome</name>
    <dbReference type="NCBI Taxonomy" id="412755"/>
    <lineage>
        <taxon>unclassified sequences</taxon>
        <taxon>metagenomes</taxon>
        <taxon>ecological metagenomes</taxon>
    </lineage>
</organism>
<dbReference type="InterPro" id="IPR035680">
    <property type="entry name" value="Clx_II_MBL"/>
</dbReference>
<dbReference type="NCBIfam" id="TIGR03413">
    <property type="entry name" value="GSH_gloB"/>
    <property type="match status" value="1"/>
</dbReference>
<protein>
    <recommendedName>
        <fullName evidence="5">hydroxyacylglutathione hydrolase</fullName>
        <ecNumber evidence="5">3.1.2.6</ecNumber>
    </recommendedName>
    <alternativeName>
        <fullName evidence="9">Glyoxalase II</fullName>
    </alternativeName>
</protein>
<dbReference type="Pfam" id="PF00753">
    <property type="entry name" value="Lactamase_B"/>
    <property type="match status" value="1"/>
</dbReference>
<sequence>MSTFIALPAFNDNYIWLLLADDGERVAVVDPGDAKPVINWLGKHPEYRLSDILITHHHPDHVGGVAALKAGTGCKVWGPAAENIPARDHALEHGDTVKIFGLSLQVIAVPGHTLGHIAFYCENSGDPWLLSGDTLFAGGCGRLFEGTPAQMHASLSSLAALPPQTRIYCAHEYTQANLRFAHAVEPDNKDIKVRLEVVQDLREAGRMTLPSDLALELRTNPFLRADCAAVISAASAHSGSPLSPGVETFAAIRAWKDSF</sequence>
<evidence type="ECO:0000256" key="3">
    <source>
        <dbReference type="ARBA" id="ARBA00004963"/>
    </source>
</evidence>
<dbReference type="PANTHER" id="PTHR43705:SF1">
    <property type="entry name" value="HYDROXYACYLGLUTATHIONE HYDROLASE GLOB"/>
    <property type="match status" value="1"/>
</dbReference>
<proteinExistence type="inferred from homology"/>
<feature type="domain" description="Metallo-beta-lactamase" evidence="10">
    <location>
        <begin position="12"/>
        <end position="171"/>
    </location>
</feature>
<keyword evidence="8" id="KW-0862">Zinc</keyword>
<dbReference type="Gene3D" id="3.60.15.10">
    <property type="entry name" value="Ribonuclease Z/Hydroxyacylglutathione hydrolase-like"/>
    <property type="match status" value="1"/>
</dbReference>
<evidence type="ECO:0000256" key="6">
    <source>
        <dbReference type="ARBA" id="ARBA00022723"/>
    </source>
</evidence>
<evidence type="ECO:0000259" key="10">
    <source>
        <dbReference type="SMART" id="SM00849"/>
    </source>
</evidence>
<gene>
    <name evidence="11" type="ORF">LCGC14_0135640</name>
</gene>
<comment type="catalytic activity">
    <reaction evidence="1">
        <text>an S-(2-hydroxyacyl)glutathione + H2O = a 2-hydroxy carboxylate + glutathione + H(+)</text>
        <dbReference type="Rhea" id="RHEA:21864"/>
        <dbReference type="ChEBI" id="CHEBI:15377"/>
        <dbReference type="ChEBI" id="CHEBI:15378"/>
        <dbReference type="ChEBI" id="CHEBI:57925"/>
        <dbReference type="ChEBI" id="CHEBI:58896"/>
        <dbReference type="ChEBI" id="CHEBI:71261"/>
        <dbReference type="EC" id="3.1.2.6"/>
    </reaction>
</comment>
<dbReference type="SMART" id="SM00849">
    <property type="entry name" value="Lactamase_B"/>
    <property type="match status" value="1"/>
</dbReference>
<evidence type="ECO:0000256" key="5">
    <source>
        <dbReference type="ARBA" id="ARBA00011917"/>
    </source>
</evidence>
<dbReference type="Pfam" id="PF16123">
    <property type="entry name" value="HAGH_C"/>
    <property type="match status" value="1"/>
</dbReference>